<feature type="binding site" evidence="7">
    <location>
        <position position="250"/>
    </location>
    <ligand>
        <name>Fe(2+)</name>
        <dbReference type="ChEBI" id="CHEBI:29033"/>
    </ligand>
</feature>
<evidence type="ECO:0000256" key="6">
    <source>
        <dbReference type="ARBA" id="ARBA00024536"/>
    </source>
</evidence>
<feature type="binding site" evidence="7">
    <location>
        <position position="168"/>
    </location>
    <ligand>
        <name>Fe(2+)</name>
        <dbReference type="ChEBI" id="CHEBI:29033"/>
    </ligand>
</feature>
<keyword evidence="3 7" id="KW-0350">Heme biosynthesis</keyword>
<dbReference type="InterPro" id="IPR019772">
    <property type="entry name" value="Ferrochelatase_AS"/>
</dbReference>
<keyword evidence="7 8" id="KW-0963">Cytoplasm</keyword>
<accession>A0ABT5C9V6</accession>
<keyword evidence="5 7" id="KW-0627">Porphyrin biosynthesis</keyword>
<comment type="subcellular location">
    <subcellularLocation>
        <location evidence="7 8">Cytoplasm</location>
    </subcellularLocation>
</comment>
<evidence type="ECO:0000256" key="3">
    <source>
        <dbReference type="ARBA" id="ARBA00023133"/>
    </source>
</evidence>
<evidence type="ECO:0000256" key="4">
    <source>
        <dbReference type="ARBA" id="ARBA00023239"/>
    </source>
</evidence>
<evidence type="ECO:0000256" key="2">
    <source>
        <dbReference type="ARBA" id="ARBA00023004"/>
    </source>
</evidence>
<evidence type="ECO:0000313" key="9">
    <source>
        <dbReference type="EMBL" id="MDC0683224.1"/>
    </source>
</evidence>
<keyword evidence="4 7" id="KW-0456">Lyase</keyword>
<dbReference type="NCBIfam" id="TIGR00109">
    <property type="entry name" value="hemH"/>
    <property type="match status" value="1"/>
</dbReference>
<evidence type="ECO:0000256" key="1">
    <source>
        <dbReference type="ARBA" id="ARBA00007718"/>
    </source>
</evidence>
<keyword evidence="2 7" id="KW-0408">Iron</keyword>
<comment type="function">
    <text evidence="7 8">Catalyzes the ferrous insertion into protoporphyrin IX.</text>
</comment>
<protein>
    <recommendedName>
        <fullName evidence="7 8">Ferrochelatase</fullName>
        <ecNumber evidence="7 8">4.98.1.1</ecNumber>
    </recommendedName>
    <alternativeName>
        <fullName evidence="7">Heme synthase</fullName>
    </alternativeName>
    <alternativeName>
        <fullName evidence="7">Protoheme ferro-lyase</fullName>
    </alternativeName>
</protein>
<gene>
    <name evidence="7 9" type="primary">hemH</name>
    <name evidence="9" type="ORF">POL72_36175</name>
</gene>
<evidence type="ECO:0000256" key="5">
    <source>
        <dbReference type="ARBA" id="ARBA00023244"/>
    </source>
</evidence>
<dbReference type="Pfam" id="PF00762">
    <property type="entry name" value="Ferrochelatase"/>
    <property type="match status" value="1"/>
</dbReference>
<dbReference type="EMBL" id="JAQNDK010000004">
    <property type="protein sequence ID" value="MDC0683224.1"/>
    <property type="molecule type" value="Genomic_DNA"/>
</dbReference>
<dbReference type="EC" id="4.98.1.1" evidence="7 8"/>
<dbReference type="CDD" id="cd00419">
    <property type="entry name" value="Ferrochelatase_C"/>
    <property type="match status" value="1"/>
</dbReference>
<dbReference type="PANTHER" id="PTHR11108:SF1">
    <property type="entry name" value="FERROCHELATASE, MITOCHONDRIAL"/>
    <property type="match status" value="1"/>
</dbReference>
<comment type="catalytic activity">
    <reaction evidence="7 8">
        <text>heme b + 2 H(+) = protoporphyrin IX + Fe(2+)</text>
        <dbReference type="Rhea" id="RHEA:22584"/>
        <dbReference type="ChEBI" id="CHEBI:15378"/>
        <dbReference type="ChEBI" id="CHEBI:29033"/>
        <dbReference type="ChEBI" id="CHEBI:57306"/>
        <dbReference type="ChEBI" id="CHEBI:60344"/>
        <dbReference type="EC" id="4.98.1.1"/>
    </reaction>
</comment>
<dbReference type="PROSITE" id="PS00534">
    <property type="entry name" value="FERROCHELATASE"/>
    <property type="match status" value="1"/>
</dbReference>
<evidence type="ECO:0000313" key="10">
    <source>
        <dbReference type="Proteomes" id="UP001217485"/>
    </source>
</evidence>
<evidence type="ECO:0000256" key="8">
    <source>
        <dbReference type="RuleBase" id="RU000607"/>
    </source>
</evidence>
<dbReference type="Gene3D" id="3.40.50.1400">
    <property type="match status" value="2"/>
</dbReference>
<comment type="similarity">
    <text evidence="1 7 8">Belongs to the ferrochelatase family.</text>
</comment>
<dbReference type="RefSeq" id="WP_272101368.1">
    <property type="nucleotide sequence ID" value="NZ_JAQNDK010000004.1"/>
</dbReference>
<reference evidence="9 10" key="1">
    <citation type="submission" date="2023-01" db="EMBL/GenBank/DDBJ databases">
        <title>Minimal conservation of predation-associated metabolite biosynthetic gene clusters underscores biosynthetic potential of Myxococcota including descriptions for ten novel species: Archangium lansinium sp. nov., Myxococcus landrumus sp. nov., Nannocystis bai.</title>
        <authorList>
            <person name="Ahearne A."/>
            <person name="Stevens C."/>
            <person name="Dowd S."/>
        </authorList>
    </citation>
    <scope>NUCLEOTIDE SEQUENCE [LARGE SCALE GENOMIC DNA]</scope>
    <source>
        <strain evidence="9 10">WIWO2</strain>
    </source>
</reference>
<dbReference type="InterPro" id="IPR033644">
    <property type="entry name" value="Ferrochelatase_C"/>
</dbReference>
<keyword evidence="10" id="KW-1185">Reference proteome</keyword>
<organism evidence="9 10">
    <name type="scientific">Sorangium atrum</name>
    <dbReference type="NCBI Taxonomy" id="2995308"/>
    <lineage>
        <taxon>Bacteria</taxon>
        <taxon>Pseudomonadati</taxon>
        <taxon>Myxococcota</taxon>
        <taxon>Polyangia</taxon>
        <taxon>Polyangiales</taxon>
        <taxon>Polyangiaceae</taxon>
        <taxon>Sorangium</taxon>
    </lineage>
</organism>
<name>A0ABT5C9V6_9BACT</name>
<comment type="caution">
    <text evidence="9">The sequence shown here is derived from an EMBL/GenBank/DDBJ whole genome shotgun (WGS) entry which is preliminary data.</text>
</comment>
<dbReference type="HAMAP" id="MF_00323">
    <property type="entry name" value="Ferrochelatase"/>
    <property type="match status" value="1"/>
</dbReference>
<proteinExistence type="inferred from homology"/>
<sequence length="300" mass="32507">MTTAVLLSCHGTVERLDDLPAFVTNIRRGRPAPPEVIDEVRRRFQAIGGSPLMRITQAQADALAARLGLPVAIAGRLWHPYPAEVLGALHRSGVRRVVSLPLAPQSVDVYHAVVRDAAAEQGGMEVRCVPAWGLDPALIDAFVEVIDEALARAPEESRAKTAVILSAHSLPQRIIAAGDPYERQFRAMAAEVERRIAPRRNPVLVAFQSQGMTGDAWLGPDLRSTFDGLAARGVREALIAPIGFVADHVETLYDLDVEAQVFAREAGLARLSRAPAVNTRPRFIDALEALVRRELAQAAP</sequence>
<comment type="catalytic activity">
    <reaction evidence="6">
        <text>Fe-coproporphyrin III + 2 H(+) = coproporphyrin III + Fe(2+)</text>
        <dbReference type="Rhea" id="RHEA:49572"/>
        <dbReference type="ChEBI" id="CHEBI:15378"/>
        <dbReference type="ChEBI" id="CHEBI:29033"/>
        <dbReference type="ChEBI" id="CHEBI:68438"/>
        <dbReference type="ChEBI" id="CHEBI:131725"/>
        <dbReference type="EC" id="4.99.1.9"/>
    </reaction>
    <physiologicalReaction direction="right-to-left" evidence="6">
        <dbReference type="Rhea" id="RHEA:49574"/>
    </physiologicalReaction>
</comment>
<dbReference type="InterPro" id="IPR001015">
    <property type="entry name" value="Ferrochelatase"/>
</dbReference>
<evidence type="ECO:0000256" key="7">
    <source>
        <dbReference type="HAMAP-Rule" id="MF_00323"/>
    </source>
</evidence>
<comment type="pathway">
    <text evidence="7 8">Porphyrin-containing compound metabolism; protoheme biosynthesis; protoheme from protoporphyrin-IX: step 1/1.</text>
</comment>
<keyword evidence="7" id="KW-0479">Metal-binding</keyword>
<dbReference type="PANTHER" id="PTHR11108">
    <property type="entry name" value="FERROCHELATASE"/>
    <property type="match status" value="1"/>
</dbReference>
<dbReference type="SUPFAM" id="SSF53800">
    <property type="entry name" value="Chelatase"/>
    <property type="match status" value="1"/>
</dbReference>
<dbReference type="Proteomes" id="UP001217485">
    <property type="component" value="Unassembled WGS sequence"/>
</dbReference>